<protein>
    <submittedName>
        <fullName evidence="1">Uncharacterized protein</fullName>
    </submittedName>
</protein>
<dbReference type="Proteomes" id="UP000689195">
    <property type="component" value="Unassembled WGS sequence"/>
</dbReference>
<sequence>MILQIKNFIQKIGKKFTFIKQREYIHKDETLYNEIVKDKKFAAVFDESELEVMSFYIIMLSFLRNSITLLQNQLNFKLRNFKEQDQLDGVEECAILFLIYLVLYMEICFQEISNFQNSIFYLNQFNLKQLVEEKYTNLTKKQFLQISQKINSLQLI</sequence>
<reference evidence="1" key="1">
    <citation type="submission" date="2021-01" db="EMBL/GenBank/DDBJ databases">
        <authorList>
            <consortium name="Genoscope - CEA"/>
            <person name="William W."/>
        </authorList>
    </citation>
    <scope>NUCLEOTIDE SEQUENCE</scope>
</reference>
<accession>A0A8S1X9Z8</accession>
<dbReference type="AlphaFoldDB" id="A0A8S1X9Z8"/>
<dbReference type="EMBL" id="CAJJDO010000116">
    <property type="protein sequence ID" value="CAD8197682.1"/>
    <property type="molecule type" value="Genomic_DNA"/>
</dbReference>
<keyword evidence="2" id="KW-1185">Reference proteome</keyword>
<evidence type="ECO:0000313" key="1">
    <source>
        <dbReference type="EMBL" id="CAD8197682.1"/>
    </source>
</evidence>
<gene>
    <name evidence="1" type="ORF">PPENT_87.1.T1160060</name>
</gene>
<evidence type="ECO:0000313" key="2">
    <source>
        <dbReference type="Proteomes" id="UP000689195"/>
    </source>
</evidence>
<comment type="caution">
    <text evidence="1">The sequence shown here is derived from an EMBL/GenBank/DDBJ whole genome shotgun (WGS) entry which is preliminary data.</text>
</comment>
<organism evidence="1 2">
    <name type="scientific">Paramecium pentaurelia</name>
    <dbReference type="NCBI Taxonomy" id="43138"/>
    <lineage>
        <taxon>Eukaryota</taxon>
        <taxon>Sar</taxon>
        <taxon>Alveolata</taxon>
        <taxon>Ciliophora</taxon>
        <taxon>Intramacronucleata</taxon>
        <taxon>Oligohymenophorea</taxon>
        <taxon>Peniculida</taxon>
        <taxon>Parameciidae</taxon>
        <taxon>Paramecium</taxon>
    </lineage>
</organism>
<name>A0A8S1X9Z8_9CILI</name>
<proteinExistence type="predicted"/>